<proteinExistence type="predicted"/>
<gene>
    <name evidence="2" type="ORF">TGDOM2_263560</name>
</gene>
<organism evidence="2 3">
    <name type="scientific">Toxoplasma gondii GAB2-2007-GAL-DOM2</name>
    <dbReference type="NCBI Taxonomy" id="1130820"/>
    <lineage>
        <taxon>Eukaryota</taxon>
        <taxon>Sar</taxon>
        <taxon>Alveolata</taxon>
        <taxon>Apicomplexa</taxon>
        <taxon>Conoidasida</taxon>
        <taxon>Coccidia</taxon>
        <taxon>Eucoccidiorida</taxon>
        <taxon>Eimeriorina</taxon>
        <taxon>Sarcocystidae</taxon>
        <taxon>Toxoplasma</taxon>
    </lineage>
</organism>
<comment type="caution">
    <text evidence="2">The sequence shown here is derived from an EMBL/GenBank/DDBJ whole genome shotgun (WGS) entry which is preliminary data.</text>
</comment>
<keyword evidence="1" id="KW-0175">Coiled coil</keyword>
<accession>A0A086JFG7</accession>
<dbReference type="OrthoDB" id="330007at2759"/>
<evidence type="ECO:0000256" key="1">
    <source>
        <dbReference type="SAM" id="Coils"/>
    </source>
</evidence>
<name>A0A086JFG7_TOXGO</name>
<keyword evidence="2" id="KW-0472">Membrane</keyword>
<sequence length="544" mass="61306">MADFTILWFCASVCALGALILSSSDFTFLVAATTAIQKMNILFTHLKSREAILERIRAIRAEAAGTGSAEESDSSVRSAAAELSEVCVHPELVGNDVLKVMSAVKDDTEQRAEHTRERSDERVAALEAAPEKALESDKQAARAFRKLAKKQLEQILAANIEDQTVFLFGASNEVFVFAAKTRRVIVIEKEPEVCDKFLASALGICSMKDNVHIFCMKQNNLGERERLVAFFSMAESLIQDQYSDIPMDVLHSDMNYPVALSLKIFEEIDQSTTLVLRHRLSHDALEVLGKYYRQVLLVLPDEMDPDMTSSVAVLLLRKRYAPDPPQDLWESYISPEWQLAPNEEPLILFRDLLRQISQRFQSELNELENTRVGVQARAIRAHYHLATDEERQGDIAFFDELKTMLDSPETDVASVQELLRRRSQEVADIERSTSVLKEYFEPIDNAIAAMPDEPLKRLLQDMQNDFVVATNKIDTTDSQLELLEDILELLNPELFTSSELLPKSLHALRVAVASLNIITDAHTIVRDIEQAVFRNVDPVTIVKS</sequence>
<feature type="coiled-coil region" evidence="1">
    <location>
        <begin position="350"/>
        <end position="377"/>
    </location>
</feature>
<dbReference type="AlphaFoldDB" id="A0A086JFG7"/>
<dbReference type="VEuPathDB" id="ToxoDB:TGDOM2_263560"/>
<dbReference type="Proteomes" id="UP000028837">
    <property type="component" value="Unassembled WGS sequence"/>
</dbReference>
<dbReference type="EMBL" id="AHZU02001582">
    <property type="protein sequence ID" value="KFG30885.1"/>
    <property type="molecule type" value="Genomic_DNA"/>
</dbReference>
<protein>
    <submittedName>
        <fullName evidence="2">Putative transmembrane protein</fullName>
    </submittedName>
</protein>
<evidence type="ECO:0000313" key="2">
    <source>
        <dbReference type="EMBL" id="KFG30885.1"/>
    </source>
</evidence>
<keyword evidence="2" id="KW-0812">Transmembrane</keyword>
<evidence type="ECO:0000313" key="3">
    <source>
        <dbReference type="Proteomes" id="UP000028837"/>
    </source>
</evidence>
<reference evidence="2 3" key="1">
    <citation type="submission" date="2014-02" db="EMBL/GenBank/DDBJ databases">
        <authorList>
            <person name="Sibley D."/>
            <person name="Venepally P."/>
            <person name="Karamycheva S."/>
            <person name="Hadjithomas M."/>
            <person name="Khan A."/>
            <person name="Brunk B."/>
            <person name="Roos D."/>
            <person name="Caler E."/>
            <person name="Lorenzi H."/>
        </authorList>
    </citation>
    <scope>NUCLEOTIDE SEQUENCE [LARGE SCALE GENOMIC DNA]</scope>
    <source>
        <strain evidence="2 3">GAB2-2007-GAL-DOM2</strain>
    </source>
</reference>